<dbReference type="Pfam" id="PF02771">
    <property type="entry name" value="Acyl-CoA_dh_N"/>
    <property type="match status" value="1"/>
</dbReference>
<name>A0A1H3I2A5_9BACI</name>
<comment type="similarity">
    <text evidence="2 6">Belongs to the acyl-CoA dehydrogenase family.</text>
</comment>
<reference evidence="10 11" key="1">
    <citation type="submission" date="2016-10" db="EMBL/GenBank/DDBJ databases">
        <authorList>
            <person name="Varghese N."/>
            <person name="Submissions S."/>
        </authorList>
    </citation>
    <scope>NUCLEOTIDE SEQUENCE [LARGE SCALE GENOMIC DNA]</scope>
    <source>
        <strain evidence="10 11">DSM 20748</strain>
    </source>
</reference>
<dbReference type="InterPro" id="IPR037069">
    <property type="entry name" value="AcylCoA_DH/ox_N_sf"/>
</dbReference>
<keyword evidence="11" id="KW-1185">Reference proteome</keyword>
<dbReference type="InterPro" id="IPR046373">
    <property type="entry name" value="Acyl-CoA_Oxase/DH_mid-dom_sf"/>
</dbReference>
<evidence type="ECO:0000259" key="9">
    <source>
        <dbReference type="Pfam" id="PF02771"/>
    </source>
</evidence>
<accession>A0A1H3I2A5</accession>
<protein>
    <submittedName>
        <fullName evidence="10">Acyl-CoA dehydrogenase</fullName>
    </submittedName>
</protein>
<dbReference type="InterPro" id="IPR006091">
    <property type="entry name" value="Acyl-CoA_Oxase/DH_mid-dom"/>
</dbReference>
<comment type="caution">
    <text evidence="10">The sequence shown here is derived from an EMBL/GenBank/DDBJ whole genome shotgun (WGS) entry which is preliminary data.</text>
</comment>
<keyword evidence="3 6" id="KW-0285">Flavoprotein</keyword>
<dbReference type="InterPro" id="IPR009100">
    <property type="entry name" value="AcylCoA_DH/oxidase_NM_dom_sf"/>
</dbReference>
<dbReference type="EMBL" id="FNOS01000006">
    <property type="protein sequence ID" value="SDY21154.1"/>
    <property type="molecule type" value="Genomic_DNA"/>
</dbReference>
<dbReference type="Proteomes" id="UP000198647">
    <property type="component" value="Unassembled WGS sequence"/>
</dbReference>
<feature type="domain" description="Acyl-CoA oxidase/dehydrogenase middle" evidence="8">
    <location>
        <begin position="127"/>
        <end position="218"/>
    </location>
</feature>
<evidence type="ECO:0000259" key="7">
    <source>
        <dbReference type="Pfam" id="PF00441"/>
    </source>
</evidence>
<gene>
    <name evidence="10" type="ORF">SAMN04488081_2356</name>
</gene>
<organism evidence="10 11">
    <name type="scientific">Salimicrobium album</name>
    <dbReference type="NCBI Taxonomy" id="50717"/>
    <lineage>
        <taxon>Bacteria</taxon>
        <taxon>Bacillati</taxon>
        <taxon>Bacillota</taxon>
        <taxon>Bacilli</taxon>
        <taxon>Bacillales</taxon>
        <taxon>Bacillaceae</taxon>
        <taxon>Salimicrobium</taxon>
    </lineage>
</organism>
<dbReference type="CDD" id="cd00567">
    <property type="entry name" value="ACAD"/>
    <property type="match status" value="1"/>
</dbReference>
<evidence type="ECO:0000259" key="8">
    <source>
        <dbReference type="Pfam" id="PF02770"/>
    </source>
</evidence>
<dbReference type="InterPro" id="IPR036250">
    <property type="entry name" value="AcylCo_DH-like_C"/>
</dbReference>
<proteinExistence type="inferred from homology"/>
<evidence type="ECO:0000313" key="10">
    <source>
        <dbReference type="EMBL" id="SDY21154.1"/>
    </source>
</evidence>
<evidence type="ECO:0000256" key="1">
    <source>
        <dbReference type="ARBA" id="ARBA00001974"/>
    </source>
</evidence>
<dbReference type="PIRSF" id="PIRSF016578">
    <property type="entry name" value="HsaA"/>
    <property type="match status" value="1"/>
</dbReference>
<keyword evidence="5 6" id="KW-0560">Oxidoreductase</keyword>
<evidence type="ECO:0000313" key="11">
    <source>
        <dbReference type="Proteomes" id="UP000198647"/>
    </source>
</evidence>
<dbReference type="SUPFAM" id="SSF56645">
    <property type="entry name" value="Acyl-CoA dehydrogenase NM domain-like"/>
    <property type="match status" value="1"/>
</dbReference>
<evidence type="ECO:0000256" key="5">
    <source>
        <dbReference type="ARBA" id="ARBA00023002"/>
    </source>
</evidence>
<dbReference type="Pfam" id="PF00441">
    <property type="entry name" value="Acyl-CoA_dh_1"/>
    <property type="match status" value="1"/>
</dbReference>
<dbReference type="InterPro" id="IPR013786">
    <property type="entry name" value="AcylCoA_DH/ox_N"/>
</dbReference>
<dbReference type="Gene3D" id="2.40.110.10">
    <property type="entry name" value="Butyryl-CoA Dehydrogenase, subunit A, domain 2"/>
    <property type="match status" value="1"/>
</dbReference>
<comment type="cofactor">
    <cofactor evidence="1 6">
        <name>FAD</name>
        <dbReference type="ChEBI" id="CHEBI:57692"/>
    </cofactor>
</comment>
<evidence type="ECO:0000256" key="2">
    <source>
        <dbReference type="ARBA" id="ARBA00009347"/>
    </source>
</evidence>
<dbReference type="InterPro" id="IPR009075">
    <property type="entry name" value="AcylCo_DH/oxidase_C"/>
</dbReference>
<dbReference type="Pfam" id="PF02770">
    <property type="entry name" value="Acyl-CoA_dh_M"/>
    <property type="match status" value="1"/>
</dbReference>
<evidence type="ECO:0000256" key="4">
    <source>
        <dbReference type="ARBA" id="ARBA00022827"/>
    </source>
</evidence>
<dbReference type="SUPFAM" id="SSF47203">
    <property type="entry name" value="Acyl-CoA dehydrogenase C-terminal domain-like"/>
    <property type="match status" value="1"/>
</dbReference>
<dbReference type="Gene3D" id="1.10.540.10">
    <property type="entry name" value="Acyl-CoA dehydrogenase/oxidase, N-terminal domain"/>
    <property type="match status" value="1"/>
</dbReference>
<sequence length="380" mass="43006">MLTKWVFTERQASLIEKAERIKETAYAHAEEADENASFPDEVMDKIKEEQYPSLPLIQNLGGENITLYEFLLMQEKIAEGDGSVALSIGWHMGVMMELRDERPWQEERLDRLMKEVAGEQKVLNRIASEPATGSPTRGGMPETTARREENSYILTGRKTFASLADHLDYYLVSSYVEDIDTIGWFLIPKQTAGVSVEKTWDTLGMRGTESDDLLMKDVMLPVDALVETKSSKPPVPKGWLLHIPACYLGIAVGARNEAVEFAKNFQPNSLDTPISEVPHIQDKIGTMEWKLLQAHSFLYDTARKWDEYPERRNEWAEELGAVKLAVTNAAQEVVDLAMRITGGRGLSRRQPFEKYYRDVRAGLHNPPMDDAVISMLARNV</sequence>
<dbReference type="Gene3D" id="1.20.140.10">
    <property type="entry name" value="Butyryl-CoA Dehydrogenase, subunit A, domain 3"/>
    <property type="match status" value="1"/>
</dbReference>
<evidence type="ECO:0000256" key="3">
    <source>
        <dbReference type="ARBA" id="ARBA00022630"/>
    </source>
</evidence>
<feature type="domain" description="Acyl-CoA dehydrogenase/oxidase N-terminal" evidence="9">
    <location>
        <begin position="8"/>
        <end position="97"/>
    </location>
</feature>
<keyword evidence="4 6" id="KW-0274">FAD</keyword>
<dbReference type="RefSeq" id="WP_093107917.1">
    <property type="nucleotide sequence ID" value="NZ_FNOS01000006.1"/>
</dbReference>
<dbReference type="PANTHER" id="PTHR43884:SF25">
    <property type="entry name" value="ACYL-COA DEHYDROGENASE YDBM-RELATED"/>
    <property type="match status" value="1"/>
</dbReference>
<evidence type="ECO:0000256" key="6">
    <source>
        <dbReference type="RuleBase" id="RU362125"/>
    </source>
</evidence>
<feature type="domain" description="Acyl-CoA dehydrogenase/oxidase C-terminal" evidence="7">
    <location>
        <begin position="245"/>
        <end position="361"/>
    </location>
</feature>
<dbReference type="PANTHER" id="PTHR43884">
    <property type="entry name" value="ACYL-COA DEHYDROGENASE"/>
    <property type="match status" value="1"/>
</dbReference>